<feature type="transmembrane region" description="Helical" evidence="2">
    <location>
        <begin position="84"/>
        <end position="104"/>
    </location>
</feature>
<dbReference type="Proteomes" id="UP000663870">
    <property type="component" value="Unassembled WGS sequence"/>
</dbReference>
<evidence type="ECO:0000313" key="8">
    <source>
        <dbReference type="Proteomes" id="UP000663874"/>
    </source>
</evidence>
<dbReference type="EMBL" id="CAJOBE010001129">
    <property type="protein sequence ID" value="CAF3717098.1"/>
    <property type="molecule type" value="Genomic_DNA"/>
</dbReference>
<comment type="caution">
    <text evidence="6">The sequence shown here is derived from an EMBL/GenBank/DDBJ whole genome shotgun (WGS) entry which is preliminary data.</text>
</comment>
<proteinExistence type="predicted"/>
<evidence type="ECO:0000313" key="5">
    <source>
        <dbReference type="EMBL" id="CAF0998179.1"/>
    </source>
</evidence>
<protein>
    <submittedName>
        <fullName evidence="6">Uncharacterized protein</fullName>
    </submittedName>
</protein>
<evidence type="ECO:0000256" key="3">
    <source>
        <dbReference type="SAM" id="SignalP"/>
    </source>
</evidence>
<keyword evidence="7" id="KW-1185">Reference proteome</keyword>
<dbReference type="Proteomes" id="UP000663874">
    <property type="component" value="Unassembled WGS sequence"/>
</dbReference>
<dbReference type="Proteomes" id="UP000663889">
    <property type="component" value="Unassembled WGS sequence"/>
</dbReference>
<keyword evidence="3" id="KW-0732">Signal</keyword>
<feature type="chain" id="PRO_5036234341" evidence="3">
    <location>
        <begin position="21"/>
        <end position="194"/>
    </location>
</feature>
<feature type="region of interest" description="Disordered" evidence="1">
    <location>
        <begin position="41"/>
        <end position="74"/>
    </location>
</feature>
<feature type="signal peptide" evidence="3">
    <location>
        <begin position="1"/>
        <end position="20"/>
    </location>
</feature>
<reference evidence="6" key="1">
    <citation type="submission" date="2021-02" db="EMBL/GenBank/DDBJ databases">
        <authorList>
            <person name="Nowell W R."/>
        </authorList>
    </citation>
    <scope>NUCLEOTIDE SEQUENCE</scope>
</reference>
<name>A0A818VWL3_9BILA</name>
<dbReference type="EMBL" id="CAJNOL010000307">
    <property type="protein sequence ID" value="CAF0997120.1"/>
    <property type="molecule type" value="Genomic_DNA"/>
</dbReference>
<gene>
    <name evidence="6" type="ORF">FNK824_LOCUS10223</name>
    <name evidence="4" type="ORF">JXQ802_LOCUS13982</name>
    <name evidence="5" type="ORF">SEV965_LOCUS10641</name>
</gene>
<dbReference type="EMBL" id="CAJNOU010000440">
    <property type="protein sequence ID" value="CAF0998179.1"/>
    <property type="molecule type" value="Genomic_DNA"/>
</dbReference>
<sequence>MTTWMFWAFICLGLGQLAHAWPANGHRLQLRTILGTAESIDEPGLSSSEELRSISNNDEDDDDDNQTSGRGHGSYEYSTSLPPAIIAFIVISLMLCFVACLSCYMHSQQRQRHVHVSCINSNPTSITSSHQLQALRGSVRVIYMRSMNNVGVAPQSQVFPSIYEAPPPSYEVATGNLPSIYQSPPPPPVTAHVE</sequence>
<evidence type="ECO:0000256" key="1">
    <source>
        <dbReference type="SAM" id="MobiDB-lite"/>
    </source>
</evidence>
<evidence type="ECO:0000313" key="4">
    <source>
        <dbReference type="EMBL" id="CAF0997120.1"/>
    </source>
</evidence>
<dbReference type="AlphaFoldDB" id="A0A818VWL3"/>
<accession>A0A818VWL3</accession>
<keyword evidence="2" id="KW-0812">Transmembrane</keyword>
<evidence type="ECO:0000313" key="6">
    <source>
        <dbReference type="EMBL" id="CAF3717098.1"/>
    </source>
</evidence>
<evidence type="ECO:0000256" key="2">
    <source>
        <dbReference type="SAM" id="Phobius"/>
    </source>
</evidence>
<evidence type="ECO:0000313" key="7">
    <source>
        <dbReference type="Proteomes" id="UP000663870"/>
    </source>
</evidence>
<organism evidence="6 8">
    <name type="scientific">Rotaria sordida</name>
    <dbReference type="NCBI Taxonomy" id="392033"/>
    <lineage>
        <taxon>Eukaryota</taxon>
        <taxon>Metazoa</taxon>
        <taxon>Spiralia</taxon>
        <taxon>Gnathifera</taxon>
        <taxon>Rotifera</taxon>
        <taxon>Eurotatoria</taxon>
        <taxon>Bdelloidea</taxon>
        <taxon>Philodinida</taxon>
        <taxon>Philodinidae</taxon>
        <taxon>Rotaria</taxon>
    </lineage>
</organism>
<keyword evidence="2" id="KW-0472">Membrane</keyword>
<keyword evidence="2" id="KW-1133">Transmembrane helix</keyword>